<evidence type="ECO:0000256" key="11">
    <source>
        <dbReference type="RuleBase" id="RU362081"/>
    </source>
</evidence>
<comment type="similarity">
    <text evidence="2 11">Belongs to the cation transport ATPase (P-type) (TC 3.A.3) family. Type IB subfamily.</text>
</comment>
<dbReference type="GO" id="GO:0016491">
    <property type="term" value="F:oxidoreductase activity"/>
    <property type="evidence" value="ECO:0007669"/>
    <property type="project" value="InterPro"/>
</dbReference>
<dbReference type="PANTHER" id="PTHR43520:SF8">
    <property type="entry name" value="P-TYPE CU(+) TRANSPORTER"/>
    <property type="match status" value="1"/>
</dbReference>
<dbReference type="Gene3D" id="2.70.150.10">
    <property type="entry name" value="Calcium-transporting ATPase, cytoplasmic transduction domain A"/>
    <property type="match status" value="1"/>
</dbReference>
<feature type="transmembrane region" description="Helical" evidence="11">
    <location>
        <begin position="762"/>
        <end position="781"/>
    </location>
</feature>
<dbReference type="GO" id="GO:0055070">
    <property type="term" value="P:copper ion homeostasis"/>
    <property type="evidence" value="ECO:0007669"/>
    <property type="project" value="TreeGrafter"/>
</dbReference>
<dbReference type="GO" id="GO:0005507">
    <property type="term" value="F:copper ion binding"/>
    <property type="evidence" value="ECO:0007669"/>
    <property type="project" value="TreeGrafter"/>
</dbReference>
<protein>
    <submittedName>
        <fullName evidence="13">Heavy metal translocating P-type ATPase</fullName>
    </submittedName>
</protein>
<dbReference type="PRINTS" id="PR00943">
    <property type="entry name" value="CUATPASE"/>
</dbReference>
<dbReference type="RefSeq" id="WP_095424564.1">
    <property type="nucleotide sequence ID" value="NZ_CP029425.2"/>
</dbReference>
<dbReference type="GO" id="GO:0016887">
    <property type="term" value="F:ATP hydrolysis activity"/>
    <property type="evidence" value="ECO:0007669"/>
    <property type="project" value="InterPro"/>
</dbReference>
<feature type="transmembrane region" description="Helical" evidence="11">
    <location>
        <begin position="787"/>
        <end position="809"/>
    </location>
</feature>
<dbReference type="SMART" id="SM00746">
    <property type="entry name" value="TRASH"/>
    <property type="match status" value="1"/>
</dbReference>
<dbReference type="KEGG" id="bot:CIT37_10910"/>
<dbReference type="Pfam" id="PF00122">
    <property type="entry name" value="E1-E2_ATPase"/>
    <property type="match status" value="1"/>
</dbReference>
<dbReference type="InterPro" id="IPR059000">
    <property type="entry name" value="ATPase_P-type_domA"/>
</dbReference>
<dbReference type="PROSITE" id="PS00154">
    <property type="entry name" value="ATPASE_E1_E2"/>
    <property type="match status" value="1"/>
</dbReference>
<dbReference type="InterPro" id="IPR009078">
    <property type="entry name" value="Ferritin-like_SF"/>
</dbReference>
<comment type="subcellular location">
    <subcellularLocation>
        <location evidence="1">Cell membrane</location>
        <topology evidence="1">Multi-pass membrane protein</topology>
    </subcellularLocation>
</comment>
<dbReference type="PRINTS" id="PR00119">
    <property type="entry name" value="CATATPASE"/>
</dbReference>
<keyword evidence="8" id="KW-1278">Translocase</keyword>
<feature type="domain" description="TRASH" evidence="12">
    <location>
        <begin position="59"/>
        <end position="97"/>
    </location>
</feature>
<evidence type="ECO:0000256" key="2">
    <source>
        <dbReference type="ARBA" id="ARBA00006024"/>
    </source>
</evidence>
<feature type="transmembrane region" description="Helical" evidence="11">
    <location>
        <begin position="264"/>
        <end position="283"/>
    </location>
</feature>
<dbReference type="CDD" id="cd02094">
    <property type="entry name" value="P-type_ATPase_Cu-like"/>
    <property type="match status" value="1"/>
</dbReference>
<dbReference type="FunFam" id="1.10.620.20:FF:000023">
    <property type="entry name" value="Heavy-metal transporting P-type ATPase"/>
    <property type="match status" value="1"/>
</dbReference>
<evidence type="ECO:0000259" key="12">
    <source>
        <dbReference type="SMART" id="SM00746"/>
    </source>
</evidence>
<dbReference type="Gene3D" id="3.40.50.1000">
    <property type="entry name" value="HAD superfamily/HAD-like"/>
    <property type="match status" value="1"/>
</dbReference>
<reference evidence="13 14" key="1">
    <citation type="journal article" date="2014" name="Int. J. Syst. Evol. Microbiol.">
        <title>Bradyrhizobium ottawaense sp. nov., a symbiotic nitrogen fixing bacterium from root nodules of soybeans in Canada.</title>
        <authorList>
            <person name="Yu X."/>
            <person name="Cloutier S."/>
            <person name="Tambong J.T."/>
            <person name="Bromfield E.S."/>
        </authorList>
    </citation>
    <scope>NUCLEOTIDE SEQUENCE [LARGE SCALE GENOMIC DNA]</scope>
    <source>
        <strain evidence="13 14">OO99</strain>
    </source>
</reference>
<dbReference type="SFLD" id="SFLDF00027">
    <property type="entry name" value="p-type_atpase"/>
    <property type="match status" value="1"/>
</dbReference>
<dbReference type="GeneID" id="92963136"/>
<dbReference type="Gene3D" id="3.40.1110.10">
    <property type="entry name" value="Calcium-transporting ATPase, cytoplasmic domain N"/>
    <property type="match status" value="1"/>
</dbReference>
<dbReference type="Pfam" id="PF04945">
    <property type="entry name" value="YHS"/>
    <property type="match status" value="1"/>
</dbReference>
<dbReference type="InterPro" id="IPR008250">
    <property type="entry name" value="ATPase_P-typ_transduc_dom_A_sf"/>
</dbReference>
<sequence>MNEHRHHQGADGHSGCGCSAKTEATKPAASSCCGGHGNHAGHGHHHAHDHGDAASKVHDPVCGMTVDPTTSKHRFDHHGETFHFCSAGCRTKFAADPAKYLAKDKAPEPEMPAGTIYTCPMHPEIRQVGPGSCPICGMALEPEVASLETGPNPELADMTRRFWIGGALALPAVVLEMGGHLAGPHNWIDQTLSNWIQLAFATPVVLWAGWPFFVRGWQSLLTRNLNMFTLIAMGTGVAYVYSIIGTVVPQIFPATFRGHEGAVAVYFEAAAVITVLVLLGQVLELRARDATSGAIKALLQLAPKTARRVDDDGGEHEVEIDALHAGERLRVRPGEKVPVDGVILEGRSSLDESLVTGESMPVTKESGAKVIAGTLNQSGSFIMRADKVGRETLLSQIVQMVADAQRSRAPIQRLADQVAGWFVPTVIVVAIAAFAAWAWFGPEPRLAFGLVAAVSVLIIACPCALGLATPMSIMVGVGRGAQGGVLIKNAEALERMEKIDTLVVDKTGTLTEGKPKVVAIVPASGFAEDDILKLAASVERASEHPLADAIMRAAKEKQLALGQVEQFDSPTGKGATGKVDGKTIVLGNARYLTSIGIDTKTLDTEAERLRGDGATVINMAVDGRLAGLFAIADPVKASTPEALKALAAEGIKVIMLTGDNRTTAEAVARRLGIAEVEAEVLPDQKSAVVTRLQKAGRSVAMAGDGVNDAPALAAAEVGIAMGTGTDVAMESAGVTLLKGDLVGIVRARKLSQATMSNIRQNLFFAFIYNAAGIPIAAGILYPAFGVLLSPIIAAAAMALSSVSVVGNALRLRATRL</sequence>
<evidence type="ECO:0000256" key="10">
    <source>
        <dbReference type="ARBA" id="ARBA00023136"/>
    </source>
</evidence>
<dbReference type="SFLD" id="SFLDG00002">
    <property type="entry name" value="C1.7:_P-type_atpase_like"/>
    <property type="match status" value="1"/>
</dbReference>
<dbReference type="InterPro" id="IPR036412">
    <property type="entry name" value="HAD-like_sf"/>
</dbReference>
<evidence type="ECO:0000256" key="8">
    <source>
        <dbReference type="ARBA" id="ARBA00022967"/>
    </source>
</evidence>
<organism evidence="13 14">
    <name type="scientific">Bradyrhizobium ottawaense</name>
    <dbReference type="NCBI Taxonomy" id="931866"/>
    <lineage>
        <taxon>Bacteria</taxon>
        <taxon>Pseudomonadati</taxon>
        <taxon>Pseudomonadota</taxon>
        <taxon>Alphaproteobacteria</taxon>
        <taxon>Hyphomicrobiales</taxon>
        <taxon>Nitrobacteraceae</taxon>
        <taxon>Bradyrhizobium</taxon>
    </lineage>
</organism>
<evidence type="ECO:0000256" key="1">
    <source>
        <dbReference type="ARBA" id="ARBA00004651"/>
    </source>
</evidence>
<dbReference type="Pfam" id="PF00702">
    <property type="entry name" value="Hydrolase"/>
    <property type="match status" value="1"/>
</dbReference>
<keyword evidence="10 11" id="KW-0472">Membrane</keyword>
<dbReference type="InterPro" id="IPR045800">
    <property type="entry name" value="HMBD"/>
</dbReference>
<proteinExistence type="inferred from homology"/>
<dbReference type="Gene3D" id="1.10.620.20">
    <property type="entry name" value="Ribonucleotide Reductase, subunit A"/>
    <property type="match status" value="1"/>
</dbReference>
<feature type="transmembrane region" description="Helical" evidence="11">
    <location>
        <begin position="225"/>
        <end position="244"/>
    </location>
</feature>
<dbReference type="SUPFAM" id="SSF81653">
    <property type="entry name" value="Calcium ATPase, transduction domain A"/>
    <property type="match status" value="1"/>
</dbReference>
<reference evidence="13 14" key="2">
    <citation type="journal article" date="2017" name="Syst. Appl. Microbiol.">
        <title>Soybeans inoculated with root zone soils of Canadian native legumes harbour diverse and novel Bradyrhizobium spp. that possess agricultural potential.</title>
        <authorList>
            <person name="Bromfield E.S.P."/>
            <person name="Cloutier S."/>
            <person name="Tambong J.T."/>
            <person name="Tran Thi T.V."/>
        </authorList>
    </citation>
    <scope>NUCLEOTIDE SEQUENCE [LARGE SCALE GENOMIC DNA]</scope>
    <source>
        <strain evidence="13 14">OO99</strain>
    </source>
</reference>
<keyword evidence="3 11" id="KW-1003">Cell membrane</keyword>
<evidence type="ECO:0000256" key="9">
    <source>
        <dbReference type="ARBA" id="ARBA00022989"/>
    </source>
</evidence>
<dbReference type="SUPFAM" id="SSF56784">
    <property type="entry name" value="HAD-like"/>
    <property type="match status" value="1"/>
</dbReference>
<dbReference type="FunFam" id="2.70.150.10:FF:000020">
    <property type="entry name" value="Copper-exporting P-type ATPase A"/>
    <property type="match status" value="1"/>
</dbReference>
<evidence type="ECO:0000256" key="6">
    <source>
        <dbReference type="ARBA" id="ARBA00022741"/>
    </source>
</evidence>
<dbReference type="InterPro" id="IPR023298">
    <property type="entry name" value="ATPase_P-typ_TM_dom_sf"/>
</dbReference>
<dbReference type="Proteomes" id="UP000215703">
    <property type="component" value="Chromosome"/>
</dbReference>
<dbReference type="PANTHER" id="PTHR43520">
    <property type="entry name" value="ATP7, ISOFORM B"/>
    <property type="match status" value="1"/>
</dbReference>
<dbReference type="InterPro" id="IPR001757">
    <property type="entry name" value="P_typ_ATPase"/>
</dbReference>
<dbReference type="NCBIfam" id="TIGR01511">
    <property type="entry name" value="ATPase-IB1_Cu"/>
    <property type="match status" value="1"/>
</dbReference>
<dbReference type="InterPro" id="IPR011017">
    <property type="entry name" value="TRASH_dom"/>
</dbReference>
<evidence type="ECO:0000256" key="5">
    <source>
        <dbReference type="ARBA" id="ARBA00022723"/>
    </source>
</evidence>
<dbReference type="InterPro" id="IPR027256">
    <property type="entry name" value="P-typ_ATPase_IB"/>
</dbReference>
<dbReference type="SUPFAM" id="SSF81665">
    <property type="entry name" value="Calcium ATPase, transmembrane domain M"/>
    <property type="match status" value="1"/>
</dbReference>
<evidence type="ECO:0000313" key="13">
    <source>
        <dbReference type="EMBL" id="AWL92663.1"/>
    </source>
</evidence>
<accession>A0A2U8P4L5</accession>
<keyword evidence="4 11" id="KW-0812">Transmembrane</keyword>
<dbReference type="AlphaFoldDB" id="A0A2U8P4L5"/>
<keyword evidence="9 11" id="KW-1133">Transmembrane helix</keyword>
<feature type="transmembrane region" description="Helical" evidence="11">
    <location>
        <begin position="418"/>
        <end position="440"/>
    </location>
</feature>
<dbReference type="EMBL" id="CP029425">
    <property type="protein sequence ID" value="AWL92663.1"/>
    <property type="molecule type" value="Genomic_DNA"/>
</dbReference>
<evidence type="ECO:0000313" key="14">
    <source>
        <dbReference type="Proteomes" id="UP000215703"/>
    </source>
</evidence>
<dbReference type="SFLD" id="SFLDS00003">
    <property type="entry name" value="Haloacid_Dehalogenase"/>
    <property type="match status" value="1"/>
</dbReference>
<dbReference type="GO" id="GO:0060003">
    <property type="term" value="P:copper ion export"/>
    <property type="evidence" value="ECO:0007669"/>
    <property type="project" value="UniProtKB-ARBA"/>
</dbReference>
<dbReference type="InterPro" id="IPR007029">
    <property type="entry name" value="YHS_dom"/>
</dbReference>
<dbReference type="NCBIfam" id="TIGR01525">
    <property type="entry name" value="ATPase-IB_hvy"/>
    <property type="match status" value="1"/>
</dbReference>
<feature type="transmembrane region" description="Helical" evidence="11">
    <location>
        <begin position="195"/>
        <end position="213"/>
    </location>
</feature>
<keyword evidence="6 11" id="KW-0547">Nucleotide-binding</keyword>
<keyword evidence="5 11" id="KW-0479">Metal-binding</keyword>
<dbReference type="InterPro" id="IPR018303">
    <property type="entry name" value="ATPase_P-typ_P_site"/>
</dbReference>
<dbReference type="Pfam" id="PF19335">
    <property type="entry name" value="HMBD"/>
    <property type="match status" value="1"/>
</dbReference>
<evidence type="ECO:0000256" key="4">
    <source>
        <dbReference type="ARBA" id="ARBA00022692"/>
    </source>
</evidence>
<evidence type="ECO:0000256" key="7">
    <source>
        <dbReference type="ARBA" id="ARBA00022840"/>
    </source>
</evidence>
<feature type="transmembrane region" description="Helical" evidence="11">
    <location>
        <begin position="446"/>
        <end position="469"/>
    </location>
</feature>
<dbReference type="GO" id="GO:0005886">
    <property type="term" value="C:plasma membrane"/>
    <property type="evidence" value="ECO:0007669"/>
    <property type="project" value="UniProtKB-SubCell"/>
</dbReference>
<keyword evidence="7 11" id="KW-0067">ATP-binding</keyword>
<dbReference type="InterPro" id="IPR044492">
    <property type="entry name" value="P_typ_ATPase_HD_dom"/>
</dbReference>
<dbReference type="InterPro" id="IPR023299">
    <property type="entry name" value="ATPase_P-typ_cyto_dom_N"/>
</dbReference>
<dbReference type="GO" id="GO:0043682">
    <property type="term" value="F:P-type divalent copper transporter activity"/>
    <property type="evidence" value="ECO:0007669"/>
    <property type="project" value="TreeGrafter"/>
</dbReference>
<dbReference type="SUPFAM" id="SSF47240">
    <property type="entry name" value="Ferritin-like"/>
    <property type="match status" value="1"/>
</dbReference>
<dbReference type="NCBIfam" id="TIGR01494">
    <property type="entry name" value="ATPase_P-type"/>
    <property type="match status" value="1"/>
</dbReference>
<dbReference type="InterPro" id="IPR012348">
    <property type="entry name" value="RNR-like"/>
</dbReference>
<evidence type="ECO:0000256" key="3">
    <source>
        <dbReference type="ARBA" id="ARBA00022475"/>
    </source>
</evidence>
<feature type="transmembrane region" description="Helical" evidence="11">
    <location>
        <begin position="162"/>
        <end position="183"/>
    </location>
</feature>
<dbReference type="GO" id="GO:0005524">
    <property type="term" value="F:ATP binding"/>
    <property type="evidence" value="ECO:0007669"/>
    <property type="project" value="UniProtKB-UniRule"/>
</dbReference>
<dbReference type="InterPro" id="IPR023214">
    <property type="entry name" value="HAD_sf"/>
</dbReference>
<name>A0A2U8P4L5_9BRAD</name>
<gene>
    <name evidence="13" type="ORF">CIT37_10910</name>
</gene>